<dbReference type="EMBL" id="CM026426">
    <property type="protein sequence ID" value="KAG0572701.1"/>
    <property type="molecule type" value="Genomic_DNA"/>
</dbReference>
<proteinExistence type="predicted"/>
<feature type="signal peptide" evidence="1">
    <location>
        <begin position="1"/>
        <end position="15"/>
    </location>
</feature>
<feature type="chain" id="PRO_5035853302" description="NADH dehydrogenase subunit 4L" evidence="1">
    <location>
        <begin position="16"/>
        <end position="51"/>
    </location>
</feature>
<keyword evidence="3" id="KW-1185">Reference proteome</keyword>
<dbReference type="AlphaFoldDB" id="A0A8T0HPH9"/>
<gene>
    <name evidence="2" type="ORF">KC19_VG118500</name>
</gene>
<keyword evidence="1" id="KW-0732">Signal</keyword>
<evidence type="ECO:0008006" key="4">
    <source>
        <dbReference type="Google" id="ProtNLM"/>
    </source>
</evidence>
<name>A0A8T0HPH9_CERPU</name>
<comment type="caution">
    <text evidence="2">The sequence shown here is derived from an EMBL/GenBank/DDBJ whole genome shotgun (WGS) entry which is preliminary data.</text>
</comment>
<organism evidence="2 3">
    <name type="scientific">Ceratodon purpureus</name>
    <name type="common">Fire moss</name>
    <name type="synonym">Dicranum purpureum</name>
    <dbReference type="NCBI Taxonomy" id="3225"/>
    <lineage>
        <taxon>Eukaryota</taxon>
        <taxon>Viridiplantae</taxon>
        <taxon>Streptophyta</taxon>
        <taxon>Embryophyta</taxon>
        <taxon>Bryophyta</taxon>
        <taxon>Bryophytina</taxon>
        <taxon>Bryopsida</taxon>
        <taxon>Dicranidae</taxon>
        <taxon>Pseudoditrichales</taxon>
        <taxon>Ditrichaceae</taxon>
        <taxon>Ceratodon</taxon>
    </lineage>
</organism>
<accession>A0A8T0HPH9</accession>
<evidence type="ECO:0000256" key="1">
    <source>
        <dbReference type="SAM" id="SignalP"/>
    </source>
</evidence>
<dbReference type="Proteomes" id="UP000822688">
    <property type="component" value="Chromosome V"/>
</dbReference>
<protein>
    <recommendedName>
        <fullName evidence="4">NADH dehydrogenase subunit 4L</fullName>
    </recommendedName>
</protein>
<evidence type="ECO:0000313" key="3">
    <source>
        <dbReference type="Proteomes" id="UP000822688"/>
    </source>
</evidence>
<sequence length="51" mass="5915">MSFLYSIVMIVYTLAHLNVSCSNSLMIGKTSAHNFRIVVLYVLYRTIMFRP</sequence>
<evidence type="ECO:0000313" key="2">
    <source>
        <dbReference type="EMBL" id="KAG0572701.1"/>
    </source>
</evidence>
<reference evidence="2" key="1">
    <citation type="submission" date="2020-06" db="EMBL/GenBank/DDBJ databases">
        <title>WGS assembly of Ceratodon purpureus strain R40.</title>
        <authorList>
            <person name="Carey S.B."/>
            <person name="Jenkins J."/>
            <person name="Shu S."/>
            <person name="Lovell J.T."/>
            <person name="Sreedasyam A."/>
            <person name="Maumus F."/>
            <person name="Tiley G.P."/>
            <person name="Fernandez-Pozo N."/>
            <person name="Barry K."/>
            <person name="Chen C."/>
            <person name="Wang M."/>
            <person name="Lipzen A."/>
            <person name="Daum C."/>
            <person name="Saski C.A."/>
            <person name="Payton A.C."/>
            <person name="Mcbreen J.C."/>
            <person name="Conrad R.E."/>
            <person name="Kollar L.M."/>
            <person name="Olsson S."/>
            <person name="Huttunen S."/>
            <person name="Landis J.B."/>
            <person name="Wickett N.J."/>
            <person name="Johnson M.G."/>
            <person name="Rensing S.A."/>
            <person name="Grimwood J."/>
            <person name="Schmutz J."/>
            <person name="Mcdaniel S.F."/>
        </authorList>
    </citation>
    <scope>NUCLEOTIDE SEQUENCE</scope>
    <source>
        <strain evidence="2">R40</strain>
    </source>
</reference>